<feature type="compositionally biased region" description="Basic and acidic residues" evidence="1">
    <location>
        <begin position="89"/>
        <end position="99"/>
    </location>
</feature>
<gene>
    <name evidence="2" type="ORF">ACJRO7_013442</name>
</gene>
<dbReference type="Proteomes" id="UP001634007">
    <property type="component" value="Unassembled WGS sequence"/>
</dbReference>
<reference evidence="2 3" key="1">
    <citation type="submission" date="2024-11" db="EMBL/GenBank/DDBJ databases">
        <title>Chromosome-level genome assembly of Eucalyptus globulus Labill. provides insights into its genome evolution.</title>
        <authorList>
            <person name="Li X."/>
        </authorList>
    </citation>
    <scope>NUCLEOTIDE SEQUENCE [LARGE SCALE GENOMIC DNA]</scope>
    <source>
        <strain evidence="2">CL2024</strain>
        <tissue evidence="2">Fresh tender leaves</tissue>
    </source>
</reference>
<name>A0ABD3KXY0_EUCGL</name>
<protein>
    <submittedName>
        <fullName evidence="2">Uncharacterized protein</fullName>
    </submittedName>
</protein>
<feature type="region of interest" description="Disordered" evidence="1">
    <location>
        <begin position="86"/>
        <end position="119"/>
    </location>
</feature>
<evidence type="ECO:0000256" key="1">
    <source>
        <dbReference type="SAM" id="MobiDB-lite"/>
    </source>
</evidence>
<sequence>MVAAATAAARLPDSRFVSNEPLISLHSQPEWRLGFRIRGGIRSIGSFDSGGCSSGGDRLNPLSSFGEVEDLPLYRPVPGTASRMFRKGRVGDRTAEDGLRGSTWGPHRPARRDDGTSDG</sequence>
<dbReference type="AlphaFoldDB" id="A0ABD3KXY0"/>
<evidence type="ECO:0000313" key="3">
    <source>
        <dbReference type="Proteomes" id="UP001634007"/>
    </source>
</evidence>
<dbReference type="EMBL" id="JBJKBG010000003">
    <property type="protein sequence ID" value="KAL3744182.1"/>
    <property type="molecule type" value="Genomic_DNA"/>
</dbReference>
<organism evidence="2 3">
    <name type="scientific">Eucalyptus globulus</name>
    <name type="common">Tasmanian blue gum</name>
    <dbReference type="NCBI Taxonomy" id="34317"/>
    <lineage>
        <taxon>Eukaryota</taxon>
        <taxon>Viridiplantae</taxon>
        <taxon>Streptophyta</taxon>
        <taxon>Embryophyta</taxon>
        <taxon>Tracheophyta</taxon>
        <taxon>Spermatophyta</taxon>
        <taxon>Magnoliopsida</taxon>
        <taxon>eudicotyledons</taxon>
        <taxon>Gunneridae</taxon>
        <taxon>Pentapetalae</taxon>
        <taxon>rosids</taxon>
        <taxon>malvids</taxon>
        <taxon>Myrtales</taxon>
        <taxon>Myrtaceae</taxon>
        <taxon>Myrtoideae</taxon>
        <taxon>Eucalypteae</taxon>
        <taxon>Eucalyptus</taxon>
    </lineage>
</organism>
<accession>A0ABD3KXY0</accession>
<evidence type="ECO:0000313" key="2">
    <source>
        <dbReference type="EMBL" id="KAL3744182.1"/>
    </source>
</evidence>
<comment type="caution">
    <text evidence="2">The sequence shown here is derived from an EMBL/GenBank/DDBJ whole genome shotgun (WGS) entry which is preliminary data.</text>
</comment>
<keyword evidence="3" id="KW-1185">Reference proteome</keyword>
<proteinExistence type="predicted"/>